<keyword evidence="2" id="KW-1185">Reference proteome</keyword>
<evidence type="ECO:0000313" key="1">
    <source>
        <dbReference type="EMBL" id="ODN41655.1"/>
    </source>
</evidence>
<gene>
    <name evidence="1" type="ORF">BGC07_15830</name>
</gene>
<evidence type="ECO:0008006" key="3">
    <source>
        <dbReference type="Google" id="ProtNLM"/>
    </source>
</evidence>
<evidence type="ECO:0000313" key="2">
    <source>
        <dbReference type="Proteomes" id="UP000094329"/>
    </source>
</evidence>
<sequence length="136" mass="15536">MLDTKAVKRRLRCWGDYMQQSQDSIGWPESIFKTIQEYGGCRVTGGKGGCVPLLPSNEHILEIDHLVMDLFDSAAEDDKTMAKILYLEYCVPGTAAAKQFQHRIPTARYRRYLQLGVAYVKGCLNHSIRRLQRKSI</sequence>
<reference evidence="1 2" key="1">
    <citation type="submission" date="2016-08" db="EMBL/GenBank/DDBJ databases">
        <title>Draft genome sequence of Candidatus Piscirickettsia litoralis, from seawater.</title>
        <authorList>
            <person name="Wan X."/>
            <person name="Lee A.J."/>
            <person name="Hou S."/>
            <person name="Donachie S.P."/>
        </authorList>
    </citation>
    <scope>NUCLEOTIDE SEQUENCE [LARGE SCALE GENOMIC DNA]</scope>
    <source>
        <strain evidence="1 2">Y2</strain>
    </source>
</reference>
<dbReference type="EMBL" id="MDTU01000002">
    <property type="protein sequence ID" value="ODN41655.1"/>
    <property type="molecule type" value="Genomic_DNA"/>
</dbReference>
<name>A0ABX2ZZK2_9GAMM</name>
<accession>A0ABX2ZZK2</accession>
<protein>
    <recommendedName>
        <fullName evidence="3">Antitermination protein Q</fullName>
    </recommendedName>
</protein>
<comment type="caution">
    <text evidence="1">The sequence shown here is derived from an EMBL/GenBank/DDBJ whole genome shotgun (WGS) entry which is preliminary data.</text>
</comment>
<proteinExistence type="predicted"/>
<organism evidence="1 2">
    <name type="scientific">Piscirickettsia litoralis</name>
    <dbReference type="NCBI Taxonomy" id="1891921"/>
    <lineage>
        <taxon>Bacteria</taxon>
        <taxon>Pseudomonadati</taxon>
        <taxon>Pseudomonadota</taxon>
        <taxon>Gammaproteobacteria</taxon>
        <taxon>Thiotrichales</taxon>
        <taxon>Piscirickettsiaceae</taxon>
        <taxon>Piscirickettsia</taxon>
    </lineage>
</organism>
<dbReference type="Proteomes" id="UP000094329">
    <property type="component" value="Unassembled WGS sequence"/>
</dbReference>